<dbReference type="InterPro" id="IPR036390">
    <property type="entry name" value="WH_DNA-bd_sf"/>
</dbReference>
<name>A0A5M3X8M6_9ACTN</name>
<dbReference type="InterPro" id="IPR011711">
    <property type="entry name" value="GntR_C"/>
</dbReference>
<protein>
    <submittedName>
        <fullName evidence="5">GntR family transcriptional regulator</fullName>
    </submittedName>
</protein>
<dbReference type="SUPFAM" id="SSF46785">
    <property type="entry name" value="Winged helix' DNA-binding domain"/>
    <property type="match status" value="1"/>
</dbReference>
<comment type="caution">
    <text evidence="5">The sequence shown here is derived from an EMBL/GenBank/DDBJ whole genome shotgun (WGS) entry which is preliminary data.</text>
</comment>
<keyword evidence="3" id="KW-0804">Transcription</keyword>
<keyword evidence="6" id="KW-1185">Reference proteome</keyword>
<dbReference type="EMBL" id="BLAE01000104">
    <property type="protein sequence ID" value="GES16519.1"/>
    <property type="molecule type" value="Genomic_DNA"/>
</dbReference>
<feature type="domain" description="HTH gntR-type" evidence="4">
    <location>
        <begin position="9"/>
        <end position="79"/>
    </location>
</feature>
<gene>
    <name evidence="5" type="ORF">Amac_101170</name>
</gene>
<dbReference type="Pfam" id="PF00392">
    <property type="entry name" value="GntR"/>
    <property type="match status" value="1"/>
</dbReference>
<dbReference type="PANTHER" id="PTHR43537:SF43">
    <property type="entry name" value="GNTR-FAMILY TRANSCRIPTIONAL REGULATOR"/>
    <property type="match status" value="1"/>
</dbReference>
<dbReference type="Proteomes" id="UP000331127">
    <property type="component" value="Unassembled WGS sequence"/>
</dbReference>
<sequence length="241" mass="26512">MAQGSLRPQKTAMLVAQRIVADINRRGNTVGDRLPPEKVMLDTYEVGRGTLRESLRFLELQGVLSLKPGPGGGPVVQQPDASSLATTLTLLLQFEHAPFRTINEARSSLEPMIAHLAAERLSAEQLAGLKSSLDTMRDHLDDQNVFLAENKRFHELIARGSGNPMFRYLIDALLQILDNSAIGHLEVRRSAVHETHTRIYQALADRSPEAAATAMAEHINEYIRQAENKNPGALAAPIVWG</sequence>
<dbReference type="GO" id="GO:0003677">
    <property type="term" value="F:DNA binding"/>
    <property type="evidence" value="ECO:0007669"/>
    <property type="project" value="UniProtKB-KW"/>
</dbReference>
<dbReference type="Pfam" id="PF07729">
    <property type="entry name" value="FCD"/>
    <property type="match status" value="1"/>
</dbReference>
<dbReference type="SUPFAM" id="SSF48008">
    <property type="entry name" value="GntR ligand-binding domain-like"/>
    <property type="match status" value="1"/>
</dbReference>
<dbReference type="InterPro" id="IPR008920">
    <property type="entry name" value="TF_FadR/GntR_C"/>
</dbReference>
<accession>A0A5M3X8M6</accession>
<dbReference type="Gene3D" id="1.20.120.530">
    <property type="entry name" value="GntR ligand-binding domain-like"/>
    <property type="match status" value="1"/>
</dbReference>
<organism evidence="5 6">
    <name type="scientific">Acrocarpospora macrocephala</name>
    <dbReference type="NCBI Taxonomy" id="150177"/>
    <lineage>
        <taxon>Bacteria</taxon>
        <taxon>Bacillati</taxon>
        <taxon>Actinomycetota</taxon>
        <taxon>Actinomycetes</taxon>
        <taxon>Streptosporangiales</taxon>
        <taxon>Streptosporangiaceae</taxon>
        <taxon>Acrocarpospora</taxon>
    </lineage>
</organism>
<evidence type="ECO:0000313" key="6">
    <source>
        <dbReference type="Proteomes" id="UP000331127"/>
    </source>
</evidence>
<evidence type="ECO:0000256" key="1">
    <source>
        <dbReference type="ARBA" id="ARBA00023015"/>
    </source>
</evidence>
<dbReference type="AlphaFoldDB" id="A0A5M3X8M6"/>
<dbReference type="RefSeq" id="WP_155361532.1">
    <property type="nucleotide sequence ID" value="NZ_BAAAHL010000062.1"/>
</dbReference>
<evidence type="ECO:0000256" key="3">
    <source>
        <dbReference type="ARBA" id="ARBA00023163"/>
    </source>
</evidence>
<dbReference type="InterPro" id="IPR000524">
    <property type="entry name" value="Tscrpt_reg_HTH_GntR"/>
</dbReference>
<dbReference type="PROSITE" id="PS50949">
    <property type="entry name" value="HTH_GNTR"/>
    <property type="match status" value="1"/>
</dbReference>
<dbReference type="SMART" id="SM00345">
    <property type="entry name" value="HTH_GNTR"/>
    <property type="match status" value="1"/>
</dbReference>
<dbReference type="Gene3D" id="1.10.10.10">
    <property type="entry name" value="Winged helix-like DNA-binding domain superfamily/Winged helix DNA-binding domain"/>
    <property type="match status" value="1"/>
</dbReference>
<dbReference type="SMART" id="SM00895">
    <property type="entry name" value="FCD"/>
    <property type="match status" value="1"/>
</dbReference>
<keyword evidence="1" id="KW-0805">Transcription regulation</keyword>
<dbReference type="PANTHER" id="PTHR43537">
    <property type="entry name" value="TRANSCRIPTIONAL REGULATOR, GNTR FAMILY"/>
    <property type="match status" value="1"/>
</dbReference>
<keyword evidence="2" id="KW-0238">DNA-binding</keyword>
<evidence type="ECO:0000313" key="5">
    <source>
        <dbReference type="EMBL" id="GES16519.1"/>
    </source>
</evidence>
<evidence type="ECO:0000256" key="2">
    <source>
        <dbReference type="ARBA" id="ARBA00023125"/>
    </source>
</evidence>
<dbReference type="InterPro" id="IPR036388">
    <property type="entry name" value="WH-like_DNA-bd_sf"/>
</dbReference>
<reference evidence="5 6" key="1">
    <citation type="submission" date="2019-10" db="EMBL/GenBank/DDBJ databases">
        <title>Whole genome shotgun sequence of Acrocarpospora macrocephala NBRC 16266.</title>
        <authorList>
            <person name="Ichikawa N."/>
            <person name="Kimura A."/>
            <person name="Kitahashi Y."/>
            <person name="Komaki H."/>
            <person name="Oguchi A."/>
        </authorList>
    </citation>
    <scope>NUCLEOTIDE SEQUENCE [LARGE SCALE GENOMIC DNA]</scope>
    <source>
        <strain evidence="5 6">NBRC 16266</strain>
    </source>
</reference>
<proteinExistence type="predicted"/>
<dbReference type="OrthoDB" id="4535513at2"/>
<dbReference type="GO" id="GO:0003700">
    <property type="term" value="F:DNA-binding transcription factor activity"/>
    <property type="evidence" value="ECO:0007669"/>
    <property type="project" value="InterPro"/>
</dbReference>
<evidence type="ECO:0000259" key="4">
    <source>
        <dbReference type="PROSITE" id="PS50949"/>
    </source>
</evidence>